<proteinExistence type="predicted"/>
<organism evidence="2">
    <name type="scientific">viral metagenome</name>
    <dbReference type="NCBI Taxonomy" id="1070528"/>
    <lineage>
        <taxon>unclassified sequences</taxon>
        <taxon>metagenomes</taxon>
        <taxon>organismal metagenomes</taxon>
    </lineage>
</organism>
<reference evidence="2" key="1">
    <citation type="journal article" date="2020" name="Nature">
        <title>Giant virus diversity and host interactions through global metagenomics.</title>
        <authorList>
            <person name="Schulz F."/>
            <person name="Roux S."/>
            <person name="Paez-Espino D."/>
            <person name="Jungbluth S."/>
            <person name="Walsh D.A."/>
            <person name="Denef V.J."/>
            <person name="McMahon K.D."/>
            <person name="Konstantinidis K.T."/>
            <person name="Eloe-Fadrosh E.A."/>
            <person name="Kyrpides N.C."/>
            <person name="Woyke T."/>
        </authorList>
    </citation>
    <scope>NUCLEOTIDE SEQUENCE</scope>
    <source>
        <strain evidence="2">GVMAG-S-3300013014-113</strain>
    </source>
</reference>
<accession>A0A6C0KSX6</accession>
<dbReference type="AlphaFoldDB" id="A0A6C0KSX6"/>
<dbReference type="PANTHER" id="PTHR36220">
    <property type="entry name" value="UNNAMED PRODUCT"/>
    <property type="match status" value="1"/>
</dbReference>
<protein>
    <recommendedName>
        <fullName evidence="1">Peptidase S74 domain-containing protein</fullName>
    </recommendedName>
</protein>
<dbReference type="PROSITE" id="PS51688">
    <property type="entry name" value="ICA"/>
    <property type="match status" value="1"/>
</dbReference>
<dbReference type="Pfam" id="PF13884">
    <property type="entry name" value="Peptidase_S74"/>
    <property type="match status" value="1"/>
</dbReference>
<dbReference type="SUPFAM" id="SSF50965">
    <property type="entry name" value="Galactose oxidase, central domain"/>
    <property type="match status" value="2"/>
</dbReference>
<evidence type="ECO:0000259" key="1">
    <source>
        <dbReference type="PROSITE" id="PS51688"/>
    </source>
</evidence>
<dbReference type="InterPro" id="IPR030392">
    <property type="entry name" value="S74_ICA"/>
</dbReference>
<dbReference type="EMBL" id="MN740952">
    <property type="protein sequence ID" value="QHU19544.1"/>
    <property type="molecule type" value="Genomic_DNA"/>
</dbReference>
<dbReference type="Gene3D" id="2.130.10.10">
    <property type="entry name" value="YVTN repeat-like/Quinoprotein amine dehydrogenase"/>
    <property type="match status" value="1"/>
</dbReference>
<dbReference type="InterPro" id="IPR011043">
    <property type="entry name" value="Gal_Oxase/kelch_b-propeller"/>
</dbReference>
<sequence>MERNFNVDRRFQIFCDKLTSNNVSTDLIIESSYNSIDFSSTSVIFDGHVDLSMVTTKHINISNISEIETTFLRVNTITLPSNVRITYNSVNDGYIRNTRVGYNPVDGSIGRSDAYFTYINVSGGDSSFNNSLYINKNLHVDGIVTISNELLIDETNFASIETSFNIYKAVLEQNFYIDKILTNDVSALAISVSNELVVVKTSFIYDLTISGQLLNNVLKVPSIFTIDPSGYDNHSGTLIINGDLNVTGNETTFSSSDVEIHDAIITLASNLANIQELSNTNAGLDISNIASLKYNGTLWNFSGGLLSVGNNNVLFIDDISLAKRDFDLSINAFRADFSSSFFTLKRNIDNSYNATYTRNQIDNSFILRTNFDLSLNYLQSYANSSYISKNQLTISFDSIRTLMDASYVAKNNKVIPGQPQYDYSPSSITPFGQDISGESTLNYFGTYVSLSEDGKIMGVTAPLNNGAGTLRGRARIYKYNDISWVQLGQTIDGEADGDRDFTLKLSKDGTIAAIGSFFNAGKGQVRIFKYNDISWIKQGQDIEGLGVGDVFSRSISLSANGKILAIGAIRNDTSYTDAGQVRVFSYIENDNSWNKIGEFNGFDTYSMTGASVSLSSGGTSLAISSSSISPIQGQVNVYDYSNNTWTPRGTTIFGNGLNTSSYNNLKNFGNNIELSSDGSILAIAERQNPLNNNYGRVMVYNYNSIDNSWNKLGLDINGPTITYFEWDDPNITLSSDGTIIAVGFGSHDSNRGLVRLYKFANNDWAKVGSDILGDNIGDVFGYSVSLSSNGSILAVGAPLYDPSFTGLVRTYNINYAYTVSYTNPTILSNEFTSSFNSFTEKLDISYLLNSVFEASHNNIKTRFDISFATINLSNLELSSIIIETIKTPFVNGINKPLEFIPHTANTAISTTISGDLALTGTAYLKSFNISNKHNFDISINGYSSHYLTSTDVSASIVDYYSNVGSIYNKVFKIDACGNVTNYTNGYGTISDSRLKENIVTSSPKLEDLLKVRVVNYNLKGSDKTKYIGVLAQELEELFPELVTEDSTNERFKSVNYSSLTILLIKAFQEQQVLINNLIATLEELEKEGCV</sequence>
<evidence type="ECO:0000313" key="2">
    <source>
        <dbReference type="EMBL" id="QHU19544.1"/>
    </source>
</evidence>
<name>A0A6C0KSX6_9ZZZZ</name>
<dbReference type="InterPro" id="IPR015943">
    <property type="entry name" value="WD40/YVTN_repeat-like_dom_sf"/>
</dbReference>
<dbReference type="PANTHER" id="PTHR36220:SF1">
    <property type="entry name" value="GAMMA TUBULIN COMPLEX COMPONENT C-TERMINAL DOMAIN-CONTAINING PROTEIN"/>
    <property type="match status" value="1"/>
</dbReference>
<feature type="domain" description="Peptidase S74" evidence="1">
    <location>
        <begin position="990"/>
        <end position="1081"/>
    </location>
</feature>